<dbReference type="PROSITE" id="PS00211">
    <property type="entry name" value="ABC_TRANSPORTER_1"/>
    <property type="match status" value="1"/>
</dbReference>
<dbReference type="InterPro" id="IPR003593">
    <property type="entry name" value="AAA+_ATPase"/>
</dbReference>
<accession>G7V6I7</accession>
<dbReference type="Pfam" id="PF00005">
    <property type="entry name" value="ABC_tran"/>
    <property type="match status" value="1"/>
</dbReference>
<dbReference type="PANTHER" id="PTHR24220:SF470">
    <property type="entry name" value="CELL DIVISION ATP-BINDING PROTEIN FTSE"/>
    <property type="match status" value="1"/>
</dbReference>
<reference evidence="5 6" key="2">
    <citation type="journal article" date="2012" name="Stand. Genomic Sci.">
        <title>Genome sequence of the moderately thermophilic, amino-acid-degrading and sulfur-reducing bacterium Thermovirga lienii type strain (Cas60314(T)).</title>
        <authorList>
            <person name="Goker M."/>
            <person name="Saunders E."/>
            <person name="Lapidus A."/>
            <person name="Nolan M."/>
            <person name="Lucas S."/>
            <person name="Hammon N."/>
            <person name="Deshpande S."/>
            <person name="Cheng J.F."/>
            <person name="Han C."/>
            <person name="Tapia R."/>
            <person name="Goodwin L.A."/>
            <person name="Pitluck S."/>
            <person name="Liolios K."/>
            <person name="Mavromatis K."/>
            <person name="Pagani I."/>
            <person name="Ivanova N."/>
            <person name="Mikhailova N."/>
            <person name="Pati A."/>
            <person name="Chen A."/>
            <person name="Palaniappan K."/>
            <person name="Land M."/>
            <person name="Chang Y.J."/>
            <person name="Jeffries C.D."/>
            <person name="Brambilla E.M."/>
            <person name="Rohde M."/>
            <person name="Spring S."/>
            <person name="Detter J.C."/>
            <person name="Woyke T."/>
            <person name="Bristow J."/>
            <person name="Eisen J.A."/>
            <person name="Markowitz V."/>
            <person name="Hugenholtz P."/>
            <person name="Kyrpides N.C."/>
            <person name="Klenk H.P."/>
        </authorList>
    </citation>
    <scope>NUCLEOTIDE SEQUENCE [LARGE SCALE GENOMIC DNA]</scope>
    <source>
        <strain evidence="6">ATCC BAA-1197 / DSM 17291 / Cas60314</strain>
    </source>
</reference>
<evidence type="ECO:0000313" key="6">
    <source>
        <dbReference type="Proteomes" id="UP000005868"/>
    </source>
</evidence>
<feature type="domain" description="ABC transporter" evidence="4">
    <location>
        <begin position="3"/>
        <end position="227"/>
    </location>
</feature>
<dbReference type="Proteomes" id="UP000005868">
    <property type="component" value="Chromosome"/>
</dbReference>
<dbReference type="PROSITE" id="PS50893">
    <property type="entry name" value="ABC_TRANSPORTER_2"/>
    <property type="match status" value="1"/>
</dbReference>
<dbReference type="InterPro" id="IPR015854">
    <property type="entry name" value="ABC_transpr_LolD-like"/>
</dbReference>
<dbReference type="GO" id="GO:0005524">
    <property type="term" value="F:ATP binding"/>
    <property type="evidence" value="ECO:0007669"/>
    <property type="project" value="UniProtKB-KW"/>
</dbReference>
<dbReference type="FunFam" id="3.40.50.300:FF:000056">
    <property type="entry name" value="Cell division ATP-binding protein FtsE"/>
    <property type="match status" value="1"/>
</dbReference>
<keyword evidence="3" id="KW-0067">ATP-binding</keyword>
<dbReference type="InterPro" id="IPR003439">
    <property type="entry name" value="ABC_transporter-like_ATP-bd"/>
</dbReference>
<organism evidence="5 6">
    <name type="scientific">Thermovirga lienii (strain ATCC BAA-1197 / DSM 17291 / Cas60314)</name>
    <dbReference type="NCBI Taxonomy" id="580340"/>
    <lineage>
        <taxon>Bacteria</taxon>
        <taxon>Thermotogati</taxon>
        <taxon>Synergistota</taxon>
        <taxon>Synergistia</taxon>
        <taxon>Synergistales</taxon>
        <taxon>Thermovirgaceae</taxon>
        <taxon>Thermovirga</taxon>
    </lineage>
</organism>
<evidence type="ECO:0000313" key="5">
    <source>
        <dbReference type="EMBL" id="AER67100.1"/>
    </source>
</evidence>
<reference evidence="6" key="1">
    <citation type="submission" date="2011-10" db="EMBL/GenBank/DDBJ databases">
        <title>The complete genome of chromosome of Thermovirga lienii DSM 17291.</title>
        <authorList>
            <consortium name="US DOE Joint Genome Institute (JGI-PGF)"/>
            <person name="Lucas S."/>
            <person name="Copeland A."/>
            <person name="Lapidus A."/>
            <person name="Glavina del Rio T."/>
            <person name="Dalin E."/>
            <person name="Tice H."/>
            <person name="Bruce D."/>
            <person name="Goodwin L."/>
            <person name="Pitluck S."/>
            <person name="Peters L."/>
            <person name="Mikhailova N."/>
            <person name="Saunders E."/>
            <person name="Kyrpides N."/>
            <person name="Mavromatis K."/>
            <person name="Ivanova N."/>
            <person name="Last F.I."/>
            <person name="Brettin T."/>
            <person name="Detter J.C."/>
            <person name="Han C."/>
            <person name="Larimer F."/>
            <person name="Land M."/>
            <person name="Hauser L."/>
            <person name="Markowitz V."/>
            <person name="Cheng J.-F."/>
            <person name="Hugenholtz P."/>
            <person name="Woyke T."/>
            <person name="Wu D."/>
            <person name="Spring S."/>
            <person name="Schroeder M."/>
            <person name="Brambilla E.-M."/>
            <person name="Klenk H.-P."/>
            <person name="Eisen J.A."/>
        </authorList>
    </citation>
    <scope>NUCLEOTIDE SEQUENCE [LARGE SCALE GENOMIC DNA]</scope>
    <source>
        <strain evidence="6">ATCC BAA-1197 / DSM 17291 / Cas60314</strain>
    </source>
</reference>
<dbReference type="HOGENOM" id="CLU_000604_1_22_0"/>
<keyword evidence="6" id="KW-1185">Reference proteome</keyword>
<dbReference type="InterPro" id="IPR027417">
    <property type="entry name" value="P-loop_NTPase"/>
</dbReference>
<evidence type="ECO:0000259" key="4">
    <source>
        <dbReference type="PROSITE" id="PS50893"/>
    </source>
</evidence>
<evidence type="ECO:0000256" key="1">
    <source>
        <dbReference type="ARBA" id="ARBA00005417"/>
    </source>
</evidence>
<evidence type="ECO:0000256" key="3">
    <source>
        <dbReference type="ARBA" id="ARBA00022840"/>
    </source>
</evidence>
<dbReference type="PANTHER" id="PTHR24220">
    <property type="entry name" value="IMPORT ATP-BINDING PROTEIN"/>
    <property type="match status" value="1"/>
</dbReference>
<keyword evidence="2" id="KW-0547">Nucleotide-binding</keyword>
<dbReference type="eggNOG" id="COG2884">
    <property type="taxonomic scope" value="Bacteria"/>
</dbReference>
<name>G7V6I7_THELD</name>
<dbReference type="KEGG" id="tli:Tlie_1371"/>
<dbReference type="EMBL" id="CP003096">
    <property type="protein sequence ID" value="AER67100.1"/>
    <property type="molecule type" value="Genomic_DNA"/>
</dbReference>
<gene>
    <name evidence="5" type="ordered locus">Tlie_1371</name>
</gene>
<dbReference type="InterPro" id="IPR017871">
    <property type="entry name" value="ABC_transporter-like_CS"/>
</dbReference>
<comment type="similarity">
    <text evidence="1">Belongs to the ABC transporter superfamily.</text>
</comment>
<proteinExistence type="inferred from homology"/>
<evidence type="ECO:0000256" key="2">
    <source>
        <dbReference type="ARBA" id="ARBA00022741"/>
    </source>
</evidence>
<sequence>MEIKIEGVVKQFPPDILALRNITITIPQGDFVYLVGPTGSGKTTLMRLITREVVPTKGRVLVGGTDLRKLGMTDLAYYRREIGVVFQDFRLLPHLTVYENLTFVQEAIGMPRDLIEERTNEILDKMGLWRRRFLYPEQLSGGEQQRLAIARATINCPSILLADEPTGNLDLQTAEEIMKILLSINATGTTLVVATHNQYIVDEFRQRVISLRGGRIIRDERKGRFEIDDDF</sequence>
<dbReference type="GO" id="GO:0022857">
    <property type="term" value="F:transmembrane transporter activity"/>
    <property type="evidence" value="ECO:0007669"/>
    <property type="project" value="TreeGrafter"/>
</dbReference>
<dbReference type="Gene3D" id="3.40.50.300">
    <property type="entry name" value="P-loop containing nucleotide triphosphate hydrolases"/>
    <property type="match status" value="1"/>
</dbReference>
<dbReference type="SMART" id="SM00382">
    <property type="entry name" value="AAA"/>
    <property type="match status" value="1"/>
</dbReference>
<dbReference type="SUPFAM" id="SSF52540">
    <property type="entry name" value="P-loop containing nucleoside triphosphate hydrolases"/>
    <property type="match status" value="1"/>
</dbReference>
<dbReference type="STRING" id="580340.Tlie_1371"/>
<dbReference type="GO" id="GO:0005886">
    <property type="term" value="C:plasma membrane"/>
    <property type="evidence" value="ECO:0007669"/>
    <property type="project" value="UniProtKB-ARBA"/>
</dbReference>
<dbReference type="OrthoDB" id="9802264at2"/>
<dbReference type="GO" id="GO:0016887">
    <property type="term" value="F:ATP hydrolysis activity"/>
    <property type="evidence" value="ECO:0007669"/>
    <property type="project" value="InterPro"/>
</dbReference>
<dbReference type="AlphaFoldDB" id="G7V6I7"/>
<protein>
    <submittedName>
        <fullName evidence="5">ABC transporter related protein</fullName>
    </submittedName>
</protein>